<dbReference type="VEuPathDB" id="TrichDB:TRFO_28918"/>
<evidence type="ECO:0000313" key="3">
    <source>
        <dbReference type="Proteomes" id="UP000179807"/>
    </source>
</evidence>
<dbReference type="InterPro" id="IPR036770">
    <property type="entry name" value="Ankyrin_rpt-contain_sf"/>
</dbReference>
<dbReference type="PANTHER" id="PTHR24159">
    <property type="match status" value="1"/>
</dbReference>
<dbReference type="RefSeq" id="XP_068356792.1">
    <property type="nucleotide sequence ID" value="XM_068506461.1"/>
</dbReference>
<dbReference type="PANTHER" id="PTHR24159:SF5">
    <property type="entry name" value="ANK_REP_REGION DOMAIN-CONTAINING PROTEIN"/>
    <property type="match status" value="1"/>
</dbReference>
<reference evidence="2" key="1">
    <citation type="submission" date="2016-10" db="EMBL/GenBank/DDBJ databases">
        <authorList>
            <person name="Benchimol M."/>
            <person name="Almeida L.G."/>
            <person name="Vasconcelos A.T."/>
            <person name="Perreira-Neves A."/>
            <person name="Rosa I.A."/>
            <person name="Tasca T."/>
            <person name="Bogo M.R."/>
            <person name="de Souza W."/>
        </authorList>
    </citation>
    <scope>NUCLEOTIDE SEQUENCE [LARGE SCALE GENOMIC DNA]</scope>
    <source>
        <strain evidence="2">K</strain>
    </source>
</reference>
<proteinExistence type="predicted"/>
<dbReference type="AlphaFoldDB" id="A0A1J4JYU9"/>
<organism evidence="2 3">
    <name type="scientific">Tritrichomonas foetus</name>
    <dbReference type="NCBI Taxonomy" id="1144522"/>
    <lineage>
        <taxon>Eukaryota</taxon>
        <taxon>Metamonada</taxon>
        <taxon>Parabasalia</taxon>
        <taxon>Tritrichomonadida</taxon>
        <taxon>Tritrichomonadidae</taxon>
        <taxon>Tritrichomonas</taxon>
    </lineage>
</organism>
<dbReference type="EMBL" id="MLAK01000819">
    <property type="protein sequence ID" value="OHT03656.1"/>
    <property type="molecule type" value="Genomic_DNA"/>
</dbReference>
<sequence>MEEKATSDFWKQTIVLSFLQKRMISLLICEENQTNEEISILFADLNNICISKHLSIYEGFLRIVIHLSIYFEFSKNEETRKSHQEKILLVLRELILKHSLKDSFCQFTLFYLFQKNKHILLLLLKEGIIDISLIKNATFTQNLSPLFLFFAPEIKKTLPEYFKMKMKHYQFDSINSKIFFNLNHTTDNHDTEMENFCDFVEKYRNHIHSTQTIPSIIRSDDINSFINAISDNDKLDIDLIIMPSFFENNEDIYTGSHGISLLEYSMAFGSINIFRYLWLKKANYSRQSLKYSIIGGNYEIIHILEEESKYKFSNIEYITSVEYYRQDIQNYLENSTMNQSPSISKILSICNNTENIEYLSGYYIPSAYFESEKNELEAMKTYGLEEDNHEYDLYKLDNQNIPDIANLRDPNIIKKFIYDSFRSPFYYIYSFILQNPNINLNILNYVFFYCSLFFSIVTWNYLLDTTNTISYSLL</sequence>
<name>A0A1J4JYU9_9EUKA</name>
<gene>
    <name evidence="2" type="ORF">TRFO_28918</name>
</gene>
<evidence type="ECO:0000256" key="1">
    <source>
        <dbReference type="SAM" id="Phobius"/>
    </source>
</evidence>
<keyword evidence="1" id="KW-0812">Transmembrane</keyword>
<evidence type="ECO:0000313" key="2">
    <source>
        <dbReference type="EMBL" id="OHT03656.1"/>
    </source>
</evidence>
<dbReference type="Proteomes" id="UP000179807">
    <property type="component" value="Unassembled WGS sequence"/>
</dbReference>
<accession>A0A1J4JYU9</accession>
<comment type="caution">
    <text evidence="2">The sequence shown here is derived from an EMBL/GenBank/DDBJ whole genome shotgun (WGS) entry which is preliminary data.</text>
</comment>
<evidence type="ECO:0008006" key="4">
    <source>
        <dbReference type="Google" id="ProtNLM"/>
    </source>
</evidence>
<protein>
    <recommendedName>
        <fullName evidence="4">DUF3447 domain-containing protein</fullName>
    </recommendedName>
</protein>
<dbReference type="GeneID" id="94841165"/>
<dbReference type="SUPFAM" id="SSF48403">
    <property type="entry name" value="Ankyrin repeat"/>
    <property type="match status" value="1"/>
</dbReference>
<keyword evidence="1" id="KW-0472">Membrane</keyword>
<keyword evidence="3" id="KW-1185">Reference proteome</keyword>
<keyword evidence="1" id="KW-1133">Transmembrane helix</keyword>
<feature type="transmembrane region" description="Helical" evidence="1">
    <location>
        <begin position="442"/>
        <end position="463"/>
    </location>
</feature>